<feature type="signal peptide" evidence="1">
    <location>
        <begin position="1"/>
        <end position="19"/>
    </location>
</feature>
<keyword evidence="4" id="KW-1185">Reference proteome</keyword>
<dbReference type="Pfam" id="PF04389">
    <property type="entry name" value="Peptidase_M28"/>
    <property type="match status" value="1"/>
</dbReference>
<protein>
    <submittedName>
        <fullName evidence="3">M28 family metallopeptidase</fullName>
    </submittedName>
</protein>
<keyword evidence="1" id="KW-0732">Signal</keyword>
<dbReference type="Gene3D" id="3.40.630.10">
    <property type="entry name" value="Zn peptidases"/>
    <property type="match status" value="2"/>
</dbReference>
<evidence type="ECO:0000256" key="1">
    <source>
        <dbReference type="SAM" id="SignalP"/>
    </source>
</evidence>
<dbReference type="PANTHER" id="PTHR12147:SF26">
    <property type="entry name" value="PEPTIDASE M28 DOMAIN-CONTAINING PROTEIN"/>
    <property type="match status" value="1"/>
</dbReference>
<reference evidence="3 4" key="1">
    <citation type="submission" date="2023-06" db="EMBL/GenBank/DDBJ databases">
        <title>Sporosarcina sp. nov., isolated from Korean tranditional fermented seafood 'Jeotgal'.</title>
        <authorList>
            <person name="Yang A.I."/>
            <person name="Shin N.-R."/>
        </authorList>
    </citation>
    <scope>NUCLEOTIDE SEQUENCE [LARGE SCALE GENOMIC DNA]</scope>
    <source>
        <strain evidence="3 4">T2O-4</strain>
    </source>
</reference>
<evidence type="ECO:0000313" key="3">
    <source>
        <dbReference type="EMBL" id="WOV87051.1"/>
    </source>
</evidence>
<sequence>MIHLCKVFIGAILMTIFLAGCSEEADYAQLEETIRILTSDEMDGRLTGTKGNDLALSFIEEKYQELGLEPISSDTGKLLLPYPHKFHDPEKGEYQIQIISESGVETDLIRGVDFLERSGYSSYEKTLPITFDIESPEIEQAYVVLKDRSNFQEAFEKSQGVFIVEEVFSKTLSIDTVDKPHIQISQKTYDRLKEISSGQIMMYSSVKEEMIDAYNVAGKIPGKDNKNAIVLSAHFDHVGWVGDTIYRGAIDNASGVAVLLEIAEKLADSVEEFDSDIIIVAFNGEESELQGSSHFIEELGDKYNSIYNINLDSFYKTPVSIVSQEDEVSEDLLGDLISVLKENSVEFNTDLSGGLRSDHSTFLSKHINAMTISSQNVTPIIHRPLDTIEEIDFISLLKVADSIVEFINKHHRKEYVFTQNYDPENSTSQVGEEVDYEFQATERAKLQHNEYTLKRSTKDKNYHLIDNSDFTFTDLHEFKEYYSTIDYESIIEEYHINSIRVFNSYFRKIDVSKLEEDKVYTHDLSSDDLLWILFSYSSIHDEKQKLLVEIRKETSMEDKELVYKEMVINGIPYTLSYSENSDHLFGFSYNQVVNGLTYTVSFRKGEEVVSEFESHQVTGIKSSLSEEDITALIEDINIQEMVLKTLKSF</sequence>
<accession>A0ABZ0L367</accession>
<dbReference type="SUPFAM" id="SSF53187">
    <property type="entry name" value="Zn-dependent exopeptidases"/>
    <property type="match status" value="1"/>
</dbReference>
<evidence type="ECO:0000259" key="2">
    <source>
        <dbReference type="Pfam" id="PF04389"/>
    </source>
</evidence>
<proteinExistence type="predicted"/>
<evidence type="ECO:0000313" key="4">
    <source>
        <dbReference type="Proteomes" id="UP001303902"/>
    </source>
</evidence>
<dbReference type="PANTHER" id="PTHR12147">
    <property type="entry name" value="METALLOPEPTIDASE M28 FAMILY MEMBER"/>
    <property type="match status" value="1"/>
</dbReference>
<dbReference type="RefSeq" id="WP_317966784.1">
    <property type="nucleotide sequence ID" value="NZ_CP129118.1"/>
</dbReference>
<dbReference type="InterPro" id="IPR007484">
    <property type="entry name" value="Peptidase_M28"/>
</dbReference>
<gene>
    <name evidence="3" type="ORF">QWT69_14415</name>
</gene>
<dbReference type="PROSITE" id="PS51257">
    <property type="entry name" value="PROKAR_LIPOPROTEIN"/>
    <property type="match status" value="1"/>
</dbReference>
<feature type="chain" id="PRO_5047235383" evidence="1">
    <location>
        <begin position="20"/>
        <end position="649"/>
    </location>
</feature>
<dbReference type="EMBL" id="CP129118">
    <property type="protein sequence ID" value="WOV87051.1"/>
    <property type="molecule type" value="Genomic_DNA"/>
</dbReference>
<name>A0ABZ0L367_9BACL</name>
<dbReference type="InterPro" id="IPR045175">
    <property type="entry name" value="M28_fam"/>
</dbReference>
<feature type="domain" description="Peptidase M28" evidence="2">
    <location>
        <begin position="215"/>
        <end position="406"/>
    </location>
</feature>
<dbReference type="Proteomes" id="UP001303902">
    <property type="component" value="Chromosome"/>
</dbReference>
<organism evidence="3 4">
    <name type="scientific">Sporosarcina oncorhynchi</name>
    <dbReference type="NCBI Taxonomy" id="3056444"/>
    <lineage>
        <taxon>Bacteria</taxon>
        <taxon>Bacillati</taxon>
        <taxon>Bacillota</taxon>
        <taxon>Bacilli</taxon>
        <taxon>Bacillales</taxon>
        <taxon>Caryophanaceae</taxon>
        <taxon>Sporosarcina</taxon>
    </lineage>
</organism>